<comment type="caution">
    <text evidence="1">The sequence shown here is derived from an EMBL/GenBank/DDBJ whole genome shotgun (WGS) entry which is preliminary data.</text>
</comment>
<accession>A0AAD4QJ98</accession>
<organism evidence="1 2">
    <name type="scientific">Multifurca ochricompacta</name>
    <dbReference type="NCBI Taxonomy" id="376703"/>
    <lineage>
        <taxon>Eukaryota</taxon>
        <taxon>Fungi</taxon>
        <taxon>Dikarya</taxon>
        <taxon>Basidiomycota</taxon>
        <taxon>Agaricomycotina</taxon>
        <taxon>Agaricomycetes</taxon>
        <taxon>Russulales</taxon>
        <taxon>Russulaceae</taxon>
        <taxon>Multifurca</taxon>
    </lineage>
</organism>
<gene>
    <name evidence="1" type="ORF">B0F90DRAFT_1776289</name>
</gene>
<evidence type="ECO:0000313" key="2">
    <source>
        <dbReference type="Proteomes" id="UP001203297"/>
    </source>
</evidence>
<evidence type="ECO:0000313" key="1">
    <source>
        <dbReference type="EMBL" id="KAI0291515.1"/>
    </source>
</evidence>
<feature type="non-terminal residue" evidence="1">
    <location>
        <position position="84"/>
    </location>
</feature>
<proteinExistence type="predicted"/>
<name>A0AAD4QJ98_9AGAM</name>
<keyword evidence="2" id="KW-1185">Reference proteome</keyword>
<dbReference type="AlphaFoldDB" id="A0AAD4QJ98"/>
<sequence>MYKRINCEHVILSLSVIIASGQLLAQLSCFHLGHQEPSQMSVITLCACSLWPRERAVALSLPRHVTFGHVFIVSVYTCDHHLGT</sequence>
<dbReference type="EMBL" id="WTXG01000155">
    <property type="protein sequence ID" value="KAI0291515.1"/>
    <property type="molecule type" value="Genomic_DNA"/>
</dbReference>
<reference evidence="1" key="1">
    <citation type="journal article" date="2022" name="New Phytol.">
        <title>Evolutionary transition to the ectomycorrhizal habit in the genomes of a hyperdiverse lineage of mushroom-forming fungi.</title>
        <authorList>
            <person name="Looney B."/>
            <person name="Miyauchi S."/>
            <person name="Morin E."/>
            <person name="Drula E."/>
            <person name="Courty P.E."/>
            <person name="Kohler A."/>
            <person name="Kuo A."/>
            <person name="LaButti K."/>
            <person name="Pangilinan J."/>
            <person name="Lipzen A."/>
            <person name="Riley R."/>
            <person name="Andreopoulos W."/>
            <person name="He G."/>
            <person name="Johnson J."/>
            <person name="Nolan M."/>
            <person name="Tritt A."/>
            <person name="Barry K.W."/>
            <person name="Grigoriev I.V."/>
            <person name="Nagy L.G."/>
            <person name="Hibbett D."/>
            <person name="Henrissat B."/>
            <person name="Matheny P.B."/>
            <person name="Labbe J."/>
            <person name="Martin F.M."/>
        </authorList>
    </citation>
    <scope>NUCLEOTIDE SEQUENCE</scope>
    <source>
        <strain evidence="1">BPL690</strain>
    </source>
</reference>
<protein>
    <submittedName>
        <fullName evidence="1">Uncharacterized protein</fullName>
    </submittedName>
</protein>
<dbReference type="Proteomes" id="UP001203297">
    <property type="component" value="Unassembled WGS sequence"/>
</dbReference>